<protein>
    <submittedName>
        <fullName evidence="8">Putative triose-phosphate transporter</fullName>
    </submittedName>
</protein>
<dbReference type="Proteomes" id="UP000095751">
    <property type="component" value="Unassembled WGS sequence"/>
</dbReference>
<dbReference type="KEGG" id="fcy:FRACYDRAFT_235601"/>
<feature type="transmembrane region" description="Helical" evidence="6">
    <location>
        <begin position="201"/>
        <end position="219"/>
    </location>
</feature>
<sequence length="678" mass="74848">MLNSKNDSYNDSYNGNGDDGRNGNSNGNKNGGTGVQVQVEGAVVEVVVSKFAVPDKSTRRRRRHNNKNNNNNNNNNSLTSFKTIRRRKNSSDSNSDYSVGNTKNNYTNSNNNSKNSNNNSNSSSSSYSSASSSNSNSSLVPLIIAVLLWYSLGVVSISSSKVLLTPYVDHEQDHDQDQDTDENSYTNNYYYEQHVGGLSPLYLTFQQLLLGSTFLRLAIKIRLLKLTNGVIPIQLLLESFQCTSTNTTNNVNVNDIIDQESNNTNTNNGNSKKVSNNVNSNFQDFTILNKLICTGGYFCFGFLTTNMAFGIASPTYVETLKAAEPISSAIFAVCWGIEKLTLLEILGICGIISGVLISCQGTNHTASMVVSVSTFEDDLSSNPSLLYATCIVVSSNLCFSLRGLYQKLFRRSVESKRKQDDTTNNNNTKSLMVSNGNNSNDSSSKIQSNISIDDLNLQFRMQQIGVCILIIPCFLLNGYDIFHHIISLLYTLTTKQFIIVIFKFVSWSILNGLSFSAYNLASTYLLTRISVIHHAALNCTRRIFAILSTSIIFQIPITIQSMIGITISFISFMIFTYGKHIKNTNTNKTITNSNGNKRNNNNKVIVSPPAHAFNSTTTNNNHNTQVQVVHTTSRSATTSPIPPPPPIKQQQARQRVPPPPPPPLPPPPPQSIHHLLKY</sequence>
<feature type="transmembrane region" description="Helical" evidence="6">
    <location>
        <begin position="542"/>
        <end position="575"/>
    </location>
</feature>
<feature type="region of interest" description="Disordered" evidence="5">
    <location>
        <begin position="588"/>
        <end position="678"/>
    </location>
</feature>
<dbReference type="PANTHER" id="PTHR11132">
    <property type="entry name" value="SOLUTE CARRIER FAMILY 35"/>
    <property type="match status" value="1"/>
</dbReference>
<proteinExistence type="predicted"/>
<feature type="region of interest" description="Disordered" evidence="5">
    <location>
        <begin position="416"/>
        <end position="445"/>
    </location>
</feature>
<accession>A0A1E7FN03</accession>
<feature type="compositionally biased region" description="Pro residues" evidence="5">
    <location>
        <begin position="656"/>
        <end position="670"/>
    </location>
</feature>
<name>A0A1E7FN03_9STRA</name>
<feature type="compositionally biased region" description="Low complexity" evidence="5">
    <location>
        <begin position="91"/>
        <end position="133"/>
    </location>
</feature>
<reference evidence="8 9" key="1">
    <citation type="submission" date="2016-09" db="EMBL/GenBank/DDBJ databases">
        <title>Extensive genetic diversity and differential bi-allelic expression allows diatom success in the polar Southern Ocean.</title>
        <authorList>
            <consortium name="DOE Joint Genome Institute"/>
            <person name="Mock T."/>
            <person name="Otillar R.P."/>
            <person name="Strauss J."/>
            <person name="Dupont C."/>
            <person name="Frickenhaus S."/>
            <person name="Maumus F."/>
            <person name="Mcmullan M."/>
            <person name="Sanges R."/>
            <person name="Schmutz J."/>
            <person name="Toseland A."/>
            <person name="Valas R."/>
            <person name="Veluchamy A."/>
            <person name="Ward B.J."/>
            <person name="Allen A."/>
            <person name="Barry K."/>
            <person name="Falciatore A."/>
            <person name="Ferrante M."/>
            <person name="Fortunato A.E."/>
            <person name="Gloeckner G."/>
            <person name="Gruber A."/>
            <person name="Hipkin R."/>
            <person name="Janech M."/>
            <person name="Kroth P."/>
            <person name="Leese F."/>
            <person name="Lindquist E."/>
            <person name="Lyon B.R."/>
            <person name="Martin J."/>
            <person name="Mayer C."/>
            <person name="Parker M."/>
            <person name="Quesneville H."/>
            <person name="Raymond J."/>
            <person name="Uhlig C."/>
            <person name="Valentin K.U."/>
            <person name="Worden A.Z."/>
            <person name="Armbrust E.V."/>
            <person name="Bowler C."/>
            <person name="Green B."/>
            <person name="Moulton V."/>
            <person name="Van Oosterhout C."/>
            <person name="Grigoriev I."/>
        </authorList>
    </citation>
    <scope>NUCLEOTIDE SEQUENCE [LARGE SCALE GENOMIC DNA]</scope>
    <source>
        <strain evidence="8 9">CCMP1102</strain>
    </source>
</reference>
<evidence type="ECO:0000256" key="6">
    <source>
        <dbReference type="SAM" id="Phobius"/>
    </source>
</evidence>
<comment type="subcellular location">
    <subcellularLocation>
        <location evidence="1">Membrane</location>
        <topology evidence="1">Multi-pass membrane protein</topology>
    </subcellularLocation>
</comment>
<dbReference type="GO" id="GO:0016020">
    <property type="term" value="C:membrane"/>
    <property type="evidence" value="ECO:0007669"/>
    <property type="project" value="UniProtKB-SubCell"/>
</dbReference>
<dbReference type="InterPro" id="IPR037185">
    <property type="entry name" value="EmrE-like"/>
</dbReference>
<keyword evidence="9" id="KW-1185">Reference proteome</keyword>
<feature type="domain" description="Sugar phosphate transporter" evidence="7">
    <location>
        <begin position="448"/>
        <end position="571"/>
    </location>
</feature>
<feature type="transmembrane region" description="Helical" evidence="6">
    <location>
        <begin position="139"/>
        <end position="158"/>
    </location>
</feature>
<feature type="region of interest" description="Disordered" evidence="5">
    <location>
        <begin position="1"/>
        <end position="34"/>
    </location>
</feature>
<evidence type="ECO:0000313" key="8">
    <source>
        <dbReference type="EMBL" id="OEU19542.1"/>
    </source>
</evidence>
<dbReference type="InParanoid" id="A0A1E7FN03"/>
<feature type="compositionally biased region" description="Low complexity" evidence="5">
    <location>
        <begin position="588"/>
        <end position="602"/>
    </location>
</feature>
<keyword evidence="2 6" id="KW-0812">Transmembrane</keyword>
<evidence type="ECO:0000256" key="1">
    <source>
        <dbReference type="ARBA" id="ARBA00004141"/>
    </source>
</evidence>
<evidence type="ECO:0000256" key="2">
    <source>
        <dbReference type="ARBA" id="ARBA00022692"/>
    </source>
</evidence>
<feature type="transmembrane region" description="Helical" evidence="6">
    <location>
        <begin position="464"/>
        <end position="486"/>
    </location>
</feature>
<dbReference type="OrthoDB" id="6418713at2759"/>
<feature type="compositionally biased region" description="Low complexity" evidence="5">
    <location>
        <begin position="422"/>
        <end position="444"/>
    </location>
</feature>
<evidence type="ECO:0000256" key="3">
    <source>
        <dbReference type="ARBA" id="ARBA00022989"/>
    </source>
</evidence>
<dbReference type="InterPro" id="IPR050186">
    <property type="entry name" value="TPT_transporter"/>
</dbReference>
<keyword evidence="4 6" id="KW-0472">Membrane</keyword>
<dbReference type="AlphaFoldDB" id="A0A1E7FN03"/>
<dbReference type="SUPFAM" id="SSF103481">
    <property type="entry name" value="Multidrug resistance efflux transporter EmrE"/>
    <property type="match status" value="1"/>
</dbReference>
<dbReference type="InterPro" id="IPR004853">
    <property type="entry name" value="Sugar_P_trans_dom"/>
</dbReference>
<evidence type="ECO:0000256" key="5">
    <source>
        <dbReference type="SAM" id="MobiDB-lite"/>
    </source>
</evidence>
<feature type="compositionally biased region" description="Low complexity" evidence="5">
    <location>
        <begin position="67"/>
        <end position="76"/>
    </location>
</feature>
<keyword evidence="3 6" id="KW-1133">Transmembrane helix</keyword>
<feature type="compositionally biased region" description="Low complexity" evidence="5">
    <location>
        <begin position="1"/>
        <end position="28"/>
    </location>
</feature>
<dbReference type="EMBL" id="KV784355">
    <property type="protein sequence ID" value="OEU19542.1"/>
    <property type="molecule type" value="Genomic_DNA"/>
</dbReference>
<feature type="transmembrane region" description="Helical" evidence="6">
    <location>
        <begin position="498"/>
        <end position="521"/>
    </location>
</feature>
<dbReference type="Pfam" id="PF03151">
    <property type="entry name" value="TPT"/>
    <property type="match status" value="1"/>
</dbReference>
<feature type="compositionally biased region" description="Low complexity" evidence="5">
    <location>
        <begin position="614"/>
        <end position="633"/>
    </location>
</feature>
<organism evidence="8 9">
    <name type="scientific">Fragilariopsis cylindrus CCMP1102</name>
    <dbReference type="NCBI Taxonomy" id="635003"/>
    <lineage>
        <taxon>Eukaryota</taxon>
        <taxon>Sar</taxon>
        <taxon>Stramenopiles</taxon>
        <taxon>Ochrophyta</taxon>
        <taxon>Bacillariophyta</taxon>
        <taxon>Bacillariophyceae</taxon>
        <taxon>Bacillariophycidae</taxon>
        <taxon>Bacillariales</taxon>
        <taxon>Bacillariaceae</taxon>
        <taxon>Fragilariopsis</taxon>
    </lineage>
</organism>
<feature type="region of interest" description="Disordered" evidence="5">
    <location>
        <begin position="53"/>
        <end position="133"/>
    </location>
</feature>
<evidence type="ECO:0000259" key="7">
    <source>
        <dbReference type="Pfam" id="PF03151"/>
    </source>
</evidence>
<feature type="transmembrane region" description="Helical" evidence="6">
    <location>
        <begin position="345"/>
        <end position="365"/>
    </location>
</feature>
<gene>
    <name evidence="8" type="primary">TPT1</name>
    <name evidence="8" type="ORF">FRACYDRAFT_235601</name>
</gene>
<evidence type="ECO:0000256" key="4">
    <source>
        <dbReference type="ARBA" id="ARBA00023136"/>
    </source>
</evidence>
<evidence type="ECO:0000313" key="9">
    <source>
        <dbReference type="Proteomes" id="UP000095751"/>
    </source>
</evidence>